<dbReference type="GO" id="GO:0016020">
    <property type="term" value="C:membrane"/>
    <property type="evidence" value="ECO:0007669"/>
    <property type="project" value="InterPro"/>
</dbReference>
<proteinExistence type="predicted"/>
<evidence type="ECO:0000256" key="2">
    <source>
        <dbReference type="SAM" id="MobiDB-lite"/>
    </source>
</evidence>
<keyword evidence="5" id="KW-1185">Reference proteome</keyword>
<dbReference type="Proteomes" id="UP000276215">
    <property type="component" value="Unassembled WGS sequence"/>
</dbReference>
<organism evidence="4 5">
    <name type="scientific">Choiromyces venosus 120613-1</name>
    <dbReference type="NCBI Taxonomy" id="1336337"/>
    <lineage>
        <taxon>Eukaryota</taxon>
        <taxon>Fungi</taxon>
        <taxon>Dikarya</taxon>
        <taxon>Ascomycota</taxon>
        <taxon>Pezizomycotina</taxon>
        <taxon>Pezizomycetes</taxon>
        <taxon>Pezizales</taxon>
        <taxon>Tuberaceae</taxon>
        <taxon>Choiromyces</taxon>
    </lineage>
</organism>
<gene>
    <name evidence="4" type="ORF">L873DRAFT_1846304</name>
</gene>
<dbReference type="AlphaFoldDB" id="A0A3N4JDU2"/>
<dbReference type="InterPro" id="IPR010929">
    <property type="entry name" value="PDR_CDR_ABC"/>
</dbReference>
<keyword evidence="1" id="KW-0813">Transport</keyword>
<dbReference type="EMBL" id="ML120432">
    <property type="protein sequence ID" value="RPA94851.1"/>
    <property type="molecule type" value="Genomic_DNA"/>
</dbReference>
<feature type="region of interest" description="Disordered" evidence="2">
    <location>
        <begin position="382"/>
        <end position="471"/>
    </location>
</feature>
<feature type="non-terminal residue" evidence="4">
    <location>
        <position position="590"/>
    </location>
</feature>
<dbReference type="Pfam" id="PF06422">
    <property type="entry name" value="PDR_CDR"/>
    <property type="match status" value="1"/>
</dbReference>
<dbReference type="STRING" id="1336337.A0A3N4JDU2"/>
<protein>
    <recommendedName>
        <fullName evidence="3">CDR ABC transporter domain-containing protein</fullName>
    </recommendedName>
</protein>
<name>A0A3N4JDU2_9PEZI</name>
<dbReference type="OrthoDB" id="4093211at2759"/>
<reference evidence="4 5" key="1">
    <citation type="journal article" date="2018" name="Nat. Ecol. Evol.">
        <title>Pezizomycetes genomes reveal the molecular basis of ectomycorrhizal truffle lifestyle.</title>
        <authorList>
            <person name="Murat C."/>
            <person name="Payen T."/>
            <person name="Noel B."/>
            <person name="Kuo A."/>
            <person name="Morin E."/>
            <person name="Chen J."/>
            <person name="Kohler A."/>
            <person name="Krizsan K."/>
            <person name="Balestrini R."/>
            <person name="Da Silva C."/>
            <person name="Montanini B."/>
            <person name="Hainaut M."/>
            <person name="Levati E."/>
            <person name="Barry K.W."/>
            <person name="Belfiori B."/>
            <person name="Cichocki N."/>
            <person name="Clum A."/>
            <person name="Dockter R.B."/>
            <person name="Fauchery L."/>
            <person name="Guy J."/>
            <person name="Iotti M."/>
            <person name="Le Tacon F."/>
            <person name="Lindquist E.A."/>
            <person name="Lipzen A."/>
            <person name="Malagnac F."/>
            <person name="Mello A."/>
            <person name="Molinier V."/>
            <person name="Miyauchi S."/>
            <person name="Poulain J."/>
            <person name="Riccioni C."/>
            <person name="Rubini A."/>
            <person name="Sitrit Y."/>
            <person name="Splivallo R."/>
            <person name="Traeger S."/>
            <person name="Wang M."/>
            <person name="Zifcakova L."/>
            <person name="Wipf D."/>
            <person name="Zambonelli A."/>
            <person name="Paolocci F."/>
            <person name="Nowrousian M."/>
            <person name="Ottonello S."/>
            <person name="Baldrian P."/>
            <person name="Spatafora J.W."/>
            <person name="Henrissat B."/>
            <person name="Nagy L.G."/>
            <person name="Aury J.M."/>
            <person name="Wincker P."/>
            <person name="Grigoriev I.V."/>
            <person name="Bonfante P."/>
            <person name="Martin F.M."/>
        </authorList>
    </citation>
    <scope>NUCLEOTIDE SEQUENCE [LARGE SCALE GENOMIC DNA]</scope>
    <source>
        <strain evidence="4 5">120613-1</strain>
    </source>
</reference>
<evidence type="ECO:0000313" key="4">
    <source>
        <dbReference type="EMBL" id="RPA94851.1"/>
    </source>
</evidence>
<evidence type="ECO:0000313" key="5">
    <source>
        <dbReference type="Proteomes" id="UP000276215"/>
    </source>
</evidence>
<feature type="compositionally biased region" description="Basic and acidic residues" evidence="2">
    <location>
        <begin position="433"/>
        <end position="448"/>
    </location>
</feature>
<dbReference type="GO" id="GO:0042626">
    <property type="term" value="F:ATPase-coupled transmembrane transporter activity"/>
    <property type="evidence" value="ECO:0007669"/>
    <property type="project" value="InterPro"/>
</dbReference>
<evidence type="ECO:0000256" key="1">
    <source>
        <dbReference type="ARBA" id="ARBA00022448"/>
    </source>
</evidence>
<feature type="domain" description="CDR ABC transporter" evidence="3">
    <location>
        <begin position="317"/>
        <end position="392"/>
    </location>
</feature>
<dbReference type="PANTHER" id="PTHR19241">
    <property type="entry name" value="ATP-BINDING CASSETTE TRANSPORTER"/>
    <property type="match status" value="1"/>
</dbReference>
<evidence type="ECO:0000259" key="3">
    <source>
        <dbReference type="Pfam" id="PF06422"/>
    </source>
</evidence>
<accession>A0A3N4JDU2</accession>
<sequence>MFGMKHALNTMVGNQFIRGDNSTRSLDSSTAVDYIHALRILTTLTHSTNIVTLYQAGEQIYREFDKVCVIDHGRQTYYGPGSSATSYFESIGFYWNPRSTTADFLTSMTDPNKCKMGRESSYWKELQDGLTSYDEELRSGRDAQDFRDAVMQDKSRRSGAGRPLRSLAPATDMVLDKAKLPTPPSRQSCHEQSLLQHACPDTLNRQFILRHQSHFKRHLHHRRDPLLEHRRDRVDADVRGYRHDRWTLHNFQTYYFRILSPSRARVGEEFGRLANFDGTMMIQCSKAHLIPGIPSASIANKGTPLPPLSIHRVLTYDPKVCYLPGAQQGTDFVSGTDFLEESWGHERANVWRNSSIVLAFTLGHLSTALIGVEFPEYRVPGTSTKTYTKPHSGKPKQPLLPLSEPEPPPPRSRRRKTNSPPTTSSEATPENSSLHEKPTTRDTGKDLRGGGGPYYTHGSQQPTPGAGKTTLLDTLPQRKRVGVVSGSFLLDGKPLRMDFARSAGSAEQQDVHNGAEAPSDILSEDFDDVLLLTARGSEVYFGPIGDNGTTIVDYFERNGALKAANAAEYILEVGSHPPTRSPSDKWRLKK</sequence>
<dbReference type="GO" id="GO:0005524">
    <property type="term" value="F:ATP binding"/>
    <property type="evidence" value="ECO:0007669"/>
    <property type="project" value="InterPro"/>
</dbReference>